<keyword evidence="1" id="KW-0732">Signal</keyword>
<name>A0A1Z1F843_9SPHN</name>
<accession>A0A1Z1F843</accession>
<reference evidence="2 3" key="1">
    <citation type="submission" date="2017-01" db="EMBL/GenBank/DDBJ databases">
        <title>Complete genome sequence of esterase-producing bacterium Croceicoccus marinus E4A9.</title>
        <authorList>
            <person name="Wu Y.-H."/>
            <person name="Cheng H."/>
            <person name="Xu L."/>
            <person name="Huo Y.-Y."/>
            <person name="Wang C.-S."/>
            <person name="Xu X.-W."/>
        </authorList>
    </citation>
    <scope>NUCLEOTIDE SEQUENCE [LARGE SCALE GENOMIC DNA]</scope>
    <source>
        <strain evidence="2 3">E4A9</strain>
    </source>
</reference>
<organism evidence="2 3">
    <name type="scientific">Croceicoccus marinus</name>
    <dbReference type="NCBI Taxonomy" id="450378"/>
    <lineage>
        <taxon>Bacteria</taxon>
        <taxon>Pseudomonadati</taxon>
        <taxon>Pseudomonadota</taxon>
        <taxon>Alphaproteobacteria</taxon>
        <taxon>Sphingomonadales</taxon>
        <taxon>Erythrobacteraceae</taxon>
        <taxon>Croceicoccus</taxon>
    </lineage>
</organism>
<feature type="chain" id="PRO_5011682702" evidence="1">
    <location>
        <begin position="20"/>
        <end position="278"/>
    </location>
</feature>
<keyword evidence="3" id="KW-1185">Reference proteome</keyword>
<dbReference type="RefSeq" id="WP_066841991.1">
    <property type="nucleotide sequence ID" value="NZ_CP019602.1"/>
</dbReference>
<feature type="signal peptide" evidence="1">
    <location>
        <begin position="1"/>
        <end position="19"/>
    </location>
</feature>
<sequence length="278" mass="29086">MVAAAAAGISLAVAAPLAAQNSAGEAAGESSITYADLADLTLDAPLAITAEVRRTSRIDPSRTGPVRPGWARIYVEAETKSLLAGNTPIGEKLKYLADVKLTSRGKVPKLKGETVVLFARPVPGSSDEIQLIAPDAQVPAAKINTVSLRSLLAEKLSPDAAPVVTGVRDVLHTPGNLAGEGETQIFLKTKDGSPASIAVVRAPGQPPVWGLSTGELVQIDARPPRPGTLEWYRLACSLPAALPAEAQLASDPALRQQAAADYQVVIEQLGPCERRREF</sequence>
<gene>
    <name evidence="2" type="ORF">A9D14_00330</name>
</gene>
<evidence type="ECO:0000313" key="3">
    <source>
        <dbReference type="Proteomes" id="UP000195807"/>
    </source>
</evidence>
<dbReference type="OrthoDB" id="7406594at2"/>
<dbReference type="AlphaFoldDB" id="A0A1Z1F843"/>
<protein>
    <submittedName>
        <fullName evidence="2">Uncharacterized protein</fullName>
    </submittedName>
</protein>
<proteinExistence type="predicted"/>
<dbReference type="Proteomes" id="UP000195807">
    <property type="component" value="Chromosome"/>
</dbReference>
<dbReference type="EMBL" id="CP019602">
    <property type="protein sequence ID" value="ARU14897.1"/>
    <property type="molecule type" value="Genomic_DNA"/>
</dbReference>
<dbReference type="KEGG" id="cman:A9D14_00330"/>
<evidence type="ECO:0000256" key="1">
    <source>
        <dbReference type="SAM" id="SignalP"/>
    </source>
</evidence>
<evidence type="ECO:0000313" key="2">
    <source>
        <dbReference type="EMBL" id="ARU14897.1"/>
    </source>
</evidence>